<gene>
    <name evidence="1" type="ORF">LTS18_014065</name>
</gene>
<evidence type="ECO:0000313" key="2">
    <source>
        <dbReference type="Proteomes" id="UP001186974"/>
    </source>
</evidence>
<sequence length="137" mass="15190">QEEQDLPEEDDFYDEDANDDADDDDDAPKPSLMAAFHSLSDSGYPTEAIFAAFRCTSTNMSLALRILAAQEDFVKAGEEFHIPAQVAGIWTPEDDNALEGQDANALKRVEKKHGWEGPGGCEGRLAFLEKWRGEGRR</sequence>
<feature type="non-terminal residue" evidence="1">
    <location>
        <position position="1"/>
    </location>
</feature>
<organism evidence="1 2">
    <name type="scientific">Coniosporium uncinatum</name>
    <dbReference type="NCBI Taxonomy" id="93489"/>
    <lineage>
        <taxon>Eukaryota</taxon>
        <taxon>Fungi</taxon>
        <taxon>Dikarya</taxon>
        <taxon>Ascomycota</taxon>
        <taxon>Pezizomycotina</taxon>
        <taxon>Dothideomycetes</taxon>
        <taxon>Dothideomycetes incertae sedis</taxon>
        <taxon>Coniosporium</taxon>
    </lineage>
</organism>
<comment type="caution">
    <text evidence="1">The sequence shown here is derived from an EMBL/GenBank/DDBJ whole genome shotgun (WGS) entry which is preliminary data.</text>
</comment>
<protein>
    <submittedName>
        <fullName evidence="1">Uncharacterized protein</fullName>
    </submittedName>
</protein>
<reference evidence="1" key="1">
    <citation type="submission" date="2024-09" db="EMBL/GenBank/DDBJ databases">
        <title>Black Yeasts Isolated from many extreme environments.</title>
        <authorList>
            <person name="Coleine C."/>
            <person name="Stajich J.E."/>
            <person name="Selbmann L."/>
        </authorList>
    </citation>
    <scope>NUCLEOTIDE SEQUENCE</scope>
    <source>
        <strain evidence="1">CCFEE 5737</strain>
    </source>
</reference>
<dbReference type="Proteomes" id="UP001186974">
    <property type="component" value="Unassembled WGS sequence"/>
</dbReference>
<name>A0ACC3D8T6_9PEZI</name>
<proteinExistence type="predicted"/>
<evidence type="ECO:0000313" key="1">
    <source>
        <dbReference type="EMBL" id="KAK3063618.1"/>
    </source>
</evidence>
<dbReference type="EMBL" id="JAWDJW010006778">
    <property type="protein sequence ID" value="KAK3063618.1"/>
    <property type="molecule type" value="Genomic_DNA"/>
</dbReference>
<accession>A0ACC3D8T6</accession>
<keyword evidence="2" id="KW-1185">Reference proteome</keyword>